<accession>A0A9W4TU11</accession>
<dbReference type="GO" id="GO:0004725">
    <property type="term" value="F:protein tyrosine phosphatase activity"/>
    <property type="evidence" value="ECO:0007669"/>
    <property type="project" value="InterPro"/>
</dbReference>
<evidence type="ECO:0000256" key="4">
    <source>
        <dbReference type="PIRSR" id="PIRSR617867-1"/>
    </source>
</evidence>
<evidence type="ECO:0000256" key="3">
    <source>
        <dbReference type="ARBA" id="ARBA00022912"/>
    </source>
</evidence>
<gene>
    <name evidence="6" type="ORF">CANVERA_P1401</name>
</gene>
<evidence type="ECO:0000259" key="5">
    <source>
        <dbReference type="SMART" id="SM00226"/>
    </source>
</evidence>
<reference evidence="6" key="1">
    <citation type="submission" date="2022-12" db="EMBL/GenBank/DDBJ databases">
        <authorList>
            <person name="Brejova B."/>
        </authorList>
    </citation>
    <scope>NUCLEOTIDE SEQUENCE</scope>
</reference>
<dbReference type="OrthoDB" id="3388at2759"/>
<comment type="caution">
    <text evidence="6">The sequence shown here is derived from an EMBL/GenBank/DDBJ whole genome shotgun (WGS) entry which is preliminary data.</text>
</comment>
<keyword evidence="2" id="KW-0378">Hydrolase</keyword>
<name>A0A9W4TU11_9ASCO</name>
<keyword evidence="7" id="KW-1185">Reference proteome</keyword>
<proteinExistence type="inferred from homology"/>
<dbReference type="Pfam" id="PF01451">
    <property type="entry name" value="LMWPc"/>
    <property type="match status" value="1"/>
</dbReference>
<evidence type="ECO:0000313" key="6">
    <source>
        <dbReference type="EMBL" id="CAI5756884.1"/>
    </source>
</evidence>
<dbReference type="PRINTS" id="PR00719">
    <property type="entry name" value="LMWPTPASE"/>
</dbReference>
<dbReference type="InterPro" id="IPR036196">
    <property type="entry name" value="Ptyr_pPase_sf"/>
</dbReference>
<dbReference type="PANTHER" id="PTHR11717">
    <property type="entry name" value="LOW MOLECULAR WEIGHT PROTEIN TYROSINE PHOSPHATASE"/>
    <property type="match status" value="1"/>
</dbReference>
<dbReference type="Gene3D" id="3.40.50.2300">
    <property type="match status" value="1"/>
</dbReference>
<dbReference type="PANTHER" id="PTHR11717:SF7">
    <property type="entry name" value="LOW MOLECULAR WEIGHT PHOSPHOTYROSINE PROTEIN PHOSPHATASE"/>
    <property type="match status" value="1"/>
</dbReference>
<dbReference type="EMBL" id="CANTUO010000001">
    <property type="protein sequence ID" value="CAI5756884.1"/>
    <property type="molecule type" value="Genomic_DNA"/>
</dbReference>
<evidence type="ECO:0000313" key="7">
    <source>
        <dbReference type="Proteomes" id="UP001152885"/>
    </source>
</evidence>
<dbReference type="InterPro" id="IPR017867">
    <property type="entry name" value="Tyr_phospatase_low_mol_wt"/>
</dbReference>
<dbReference type="InterPro" id="IPR050438">
    <property type="entry name" value="LMW_PTPase"/>
</dbReference>
<comment type="similarity">
    <text evidence="1">Belongs to the low molecular weight phosphotyrosine protein phosphatase family.</text>
</comment>
<dbReference type="SMART" id="SM00226">
    <property type="entry name" value="LMWPc"/>
    <property type="match status" value="1"/>
</dbReference>
<protein>
    <recommendedName>
        <fullName evidence="5">Phosphotyrosine protein phosphatase I domain-containing protein</fullName>
    </recommendedName>
</protein>
<dbReference type="Proteomes" id="UP001152885">
    <property type="component" value="Unassembled WGS sequence"/>
</dbReference>
<organism evidence="6 7">
    <name type="scientific">Candida verbasci</name>
    <dbReference type="NCBI Taxonomy" id="1227364"/>
    <lineage>
        <taxon>Eukaryota</taxon>
        <taxon>Fungi</taxon>
        <taxon>Dikarya</taxon>
        <taxon>Ascomycota</taxon>
        <taxon>Saccharomycotina</taxon>
        <taxon>Pichiomycetes</taxon>
        <taxon>Debaryomycetaceae</taxon>
        <taxon>Candida/Lodderomyces clade</taxon>
        <taxon>Candida</taxon>
    </lineage>
</organism>
<dbReference type="InterPro" id="IPR023485">
    <property type="entry name" value="Ptyr_pPase"/>
</dbReference>
<keyword evidence="3" id="KW-0904">Protein phosphatase</keyword>
<evidence type="ECO:0000256" key="1">
    <source>
        <dbReference type="ARBA" id="ARBA00011063"/>
    </source>
</evidence>
<feature type="domain" description="Phosphotyrosine protein phosphatase I" evidence="5">
    <location>
        <begin position="1"/>
        <end position="137"/>
    </location>
</feature>
<sequence length="143" mass="16539">MAEAIFKHQVKEQGYEKYFKLIDSFGTSGWHIGDSPDSRSAKTCRRHGVPVSHSAQQISSNDFKNFDYIIGMDKSNLQDLKFMKPENSNVIVEIFGHWNTPNSQYQDIVDDPYYGGIDGFEYNFNQICHFTNEFLKREIGVLE</sequence>
<dbReference type="CDD" id="cd16343">
    <property type="entry name" value="LMWPTP"/>
    <property type="match status" value="1"/>
</dbReference>
<dbReference type="SUPFAM" id="SSF52788">
    <property type="entry name" value="Phosphotyrosine protein phosphatases I"/>
    <property type="match status" value="1"/>
</dbReference>
<evidence type="ECO:0000256" key="2">
    <source>
        <dbReference type="ARBA" id="ARBA00022801"/>
    </source>
</evidence>
<feature type="active site" description="Proton donor" evidence="4">
    <location>
        <position position="111"/>
    </location>
</feature>
<dbReference type="AlphaFoldDB" id="A0A9W4TU11"/>